<evidence type="ECO:0008006" key="6">
    <source>
        <dbReference type="Google" id="ProtNLM"/>
    </source>
</evidence>
<feature type="region of interest" description="Disordered" evidence="1">
    <location>
        <begin position="255"/>
        <end position="281"/>
    </location>
</feature>
<keyword evidence="5" id="KW-1185">Reference proteome</keyword>
<gene>
    <name evidence="4" type="ORF">K443DRAFT_111106</name>
</gene>
<evidence type="ECO:0000256" key="1">
    <source>
        <dbReference type="SAM" id="MobiDB-lite"/>
    </source>
</evidence>
<dbReference type="HOGENOM" id="CLU_004966_0_0_1"/>
<dbReference type="InterPro" id="IPR041539">
    <property type="entry name" value="CxC5"/>
</dbReference>
<dbReference type="Proteomes" id="UP000054477">
    <property type="component" value="Unassembled WGS sequence"/>
</dbReference>
<dbReference type="EMBL" id="KN838811">
    <property type="protein sequence ID" value="KIJ94076.1"/>
    <property type="molecule type" value="Genomic_DNA"/>
</dbReference>
<reference evidence="5" key="2">
    <citation type="submission" date="2015-01" db="EMBL/GenBank/DDBJ databases">
        <title>Evolutionary Origins and Diversification of the Mycorrhizal Mutualists.</title>
        <authorList>
            <consortium name="DOE Joint Genome Institute"/>
            <consortium name="Mycorrhizal Genomics Consortium"/>
            <person name="Kohler A."/>
            <person name="Kuo A."/>
            <person name="Nagy L.G."/>
            <person name="Floudas D."/>
            <person name="Copeland A."/>
            <person name="Barry K.W."/>
            <person name="Cichocki N."/>
            <person name="Veneault-Fourrey C."/>
            <person name="LaButti K."/>
            <person name="Lindquist E.A."/>
            <person name="Lipzen A."/>
            <person name="Lundell T."/>
            <person name="Morin E."/>
            <person name="Murat C."/>
            <person name="Riley R."/>
            <person name="Ohm R."/>
            <person name="Sun H."/>
            <person name="Tunlid A."/>
            <person name="Henrissat B."/>
            <person name="Grigoriev I.V."/>
            <person name="Hibbett D.S."/>
            <person name="Martin F."/>
        </authorList>
    </citation>
    <scope>NUCLEOTIDE SEQUENCE [LARGE SCALE GENOMIC DNA]</scope>
    <source>
        <strain evidence="5">LaAM-08-1</strain>
    </source>
</reference>
<evidence type="ECO:0000313" key="4">
    <source>
        <dbReference type="EMBL" id="KIJ94076.1"/>
    </source>
</evidence>
<organism evidence="4 5">
    <name type="scientific">Laccaria amethystina LaAM-08-1</name>
    <dbReference type="NCBI Taxonomy" id="1095629"/>
    <lineage>
        <taxon>Eukaryota</taxon>
        <taxon>Fungi</taxon>
        <taxon>Dikarya</taxon>
        <taxon>Basidiomycota</taxon>
        <taxon>Agaricomycotina</taxon>
        <taxon>Agaricomycetes</taxon>
        <taxon>Agaricomycetidae</taxon>
        <taxon>Agaricales</taxon>
        <taxon>Agaricineae</taxon>
        <taxon>Hydnangiaceae</taxon>
        <taxon>Laccaria</taxon>
    </lineage>
</organism>
<dbReference type="InterPro" id="IPR040898">
    <property type="entry name" value="CxC6"/>
</dbReference>
<evidence type="ECO:0000259" key="2">
    <source>
        <dbReference type="Pfam" id="PF18718"/>
    </source>
</evidence>
<name>A0A0C9X8X2_9AGAR</name>
<dbReference type="STRING" id="1095629.A0A0C9X8X2"/>
<feature type="non-terminal residue" evidence="4">
    <location>
        <position position="1"/>
    </location>
</feature>
<sequence>EHFQDLSTISKPWKWVYLNLAKYIEIGQALWVHQLFCASAVNGMYSFHASASADAEYWNNTFGTGEIVIARAHIWQTFVQELMHTIAEESQINVELNDALNIKEVTAEAFSILGENGIIRAADKHSCEECTQIYWPINETSTLVPTVTDTGSSDSDVMDIYKRFVKMAVMDGIVMGPTHCAHDNCQNDLSNSGGGSLCDQHHLHLGSYCLVQDCSNRRFEGTCACDDHQSEWNTYKRYTTHNAHSGIRRMLQHPGKSYEWQPKAKGPNPQHHDDPNTDPPLPSNFFSPSHFYCVETICAPCGVIIAWAKFDQSESPTNILNFLGSVYPTEESRPD</sequence>
<reference evidence="4 5" key="1">
    <citation type="submission" date="2014-04" db="EMBL/GenBank/DDBJ databases">
        <authorList>
            <consortium name="DOE Joint Genome Institute"/>
            <person name="Kuo A."/>
            <person name="Kohler A."/>
            <person name="Nagy L.G."/>
            <person name="Floudas D."/>
            <person name="Copeland A."/>
            <person name="Barry K.W."/>
            <person name="Cichocki N."/>
            <person name="Veneault-Fourrey C."/>
            <person name="LaButti K."/>
            <person name="Lindquist E.A."/>
            <person name="Lipzen A."/>
            <person name="Lundell T."/>
            <person name="Morin E."/>
            <person name="Murat C."/>
            <person name="Sun H."/>
            <person name="Tunlid A."/>
            <person name="Henrissat B."/>
            <person name="Grigoriev I.V."/>
            <person name="Hibbett D.S."/>
            <person name="Martin F."/>
            <person name="Nordberg H.P."/>
            <person name="Cantor M.N."/>
            <person name="Hua S.X."/>
        </authorList>
    </citation>
    <scope>NUCLEOTIDE SEQUENCE [LARGE SCALE GENOMIC DNA]</scope>
    <source>
        <strain evidence="4 5">LaAM-08-1</strain>
    </source>
</reference>
<dbReference type="AlphaFoldDB" id="A0A0C9X8X2"/>
<evidence type="ECO:0000259" key="3">
    <source>
        <dbReference type="Pfam" id="PF18721"/>
    </source>
</evidence>
<accession>A0A0C9X8X2</accession>
<evidence type="ECO:0000313" key="5">
    <source>
        <dbReference type="Proteomes" id="UP000054477"/>
    </source>
</evidence>
<dbReference type="Pfam" id="PF18718">
    <property type="entry name" value="CxC5"/>
    <property type="match status" value="1"/>
</dbReference>
<protein>
    <recommendedName>
        <fullName evidence="6">CxC6 like cysteine cluster associated with KDZ domain-containing protein</fullName>
    </recommendedName>
</protein>
<dbReference type="OrthoDB" id="2527272at2759"/>
<feature type="domain" description="CxC5 like cysteine cluster associated with KDZ" evidence="2">
    <location>
        <begin position="14"/>
        <end position="62"/>
    </location>
</feature>
<proteinExistence type="predicted"/>
<dbReference type="Pfam" id="PF18721">
    <property type="entry name" value="CxC6"/>
    <property type="match status" value="1"/>
</dbReference>
<feature type="domain" description="CxC6 like cysteine cluster associated with KDZ" evidence="3">
    <location>
        <begin position="169"/>
        <end position="234"/>
    </location>
</feature>